<organism evidence="6 7">
    <name type="scientific">Taxus chinensis</name>
    <name type="common">Chinese yew</name>
    <name type="synonym">Taxus wallichiana var. chinensis</name>
    <dbReference type="NCBI Taxonomy" id="29808"/>
    <lineage>
        <taxon>Eukaryota</taxon>
        <taxon>Viridiplantae</taxon>
        <taxon>Streptophyta</taxon>
        <taxon>Embryophyta</taxon>
        <taxon>Tracheophyta</taxon>
        <taxon>Spermatophyta</taxon>
        <taxon>Pinopsida</taxon>
        <taxon>Pinidae</taxon>
        <taxon>Conifers II</taxon>
        <taxon>Cupressales</taxon>
        <taxon>Taxaceae</taxon>
        <taxon>Taxus</taxon>
    </lineage>
</organism>
<evidence type="ECO:0000256" key="3">
    <source>
        <dbReference type="ARBA" id="ARBA00023136"/>
    </source>
</evidence>
<dbReference type="AlphaFoldDB" id="A0AA38FUA1"/>
<evidence type="ECO:0000256" key="4">
    <source>
        <dbReference type="SAM" id="MobiDB-lite"/>
    </source>
</evidence>
<dbReference type="Gene3D" id="1.20.1560.10">
    <property type="entry name" value="ABC transporter type 1, transmembrane domain"/>
    <property type="match status" value="1"/>
</dbReference>
<feature type="non-terminal residue" evidence="6">
    <location>
        <position position="1"/>
    </location>
</feature>
<evidence type="ECO:0000256" key="1">
    <source>
        <dbReference type="ARBA" id="ARBA00022692"/>
    </source>
</evidence>
<evidence type="ECO:0000313" key="6">
    <source>
        <dbReference type="EMBL" id="KAH9310486.1"/>
    </source>
</evidence>
<proteinExistence type="predicted"/>
<evidence type="ECO:0000256" key="5">
    <source>
        <dbReference type="SAM" id="Phobius"/>
    </source>
</evidence>
<feature type="compositionally biased region" description="Polar residues" evidence="4">
    <location>
        <begin position="121"/>
        <end position="130"/>
    </location>
</feature>
<feature type="transmembrane region" description="Helical" evidence="5">
    <location>
        <begin position="174"/>
        <end position="195"/>
    </location>
</feature>
<dbReference type="Proteomes" id="UP000824469">
    <property type="component" value="Unassembled WGS sequence"/>
</dbReference>
<dbReference type="GO" id="GO:0005524">
    <property type="term" value="F:ATP binding"/>
    <property type="evidence" value="ECO:0007669"/>
    <property type="project" value="InterPro"/>
</dbReference>
<feature type="transmembrane region" description="Helical" evidence="5">
    <location>
        <begin position="215"/>
        <end position="239"/>
    </location>
</feature>
<keyword evidence="2 5" id="KW-1133">Transmembrane helix</keyword>
<reference evidence="6 7" key="1">
    <citation type="journal article" date="2021" name="Nat. Plants">
        <title>The Taxus genome provides insights into paclitaxel biosynthesis.</title>
        <authorList>
            <person name="Xiong X."/>
            <person name="Gou J."/>
            <person name="Liao Q."/>
            <person name="Li Y."/>
            <person name="Zhou Q."/>
            <person name="Bi G."/>
            <person name="Li C."/>
            <person name="Du R."/>
            <person name="Wang X."/>
            <person name="Sun T."/>
            <person name="Guo L."/>
            <person name="Liang H."/>
            <person name="Lu P."/>
            <person name="Wu Y."/>
            <person name="Zhang Z."/>
            <person name="Ro D.K."/>
            <person name="Shang Y."/>
            <person name="Huang S."/>
            <person name="Yan J."/>
        </authorList>
    </citation>
    <scope>NUCLEOTIDE SEQUENCE [LARGE SCALE GENOMIC DNA]</scope>
    <source>
        <strain evidence="6">Ta-2019</strain>
    </source>
</reference>
<dbReference type="GO" id="GO:0016020">
    <property type="term" value="C:membrane"/>
    <property type="evidence" value="ECO:0007669"/>
    <property type="project" value="InterPro"/>
</dbReference>
<dbReference type="InterPro" id="IPR036640">
    <property type="entry name" value="ABC1_TM_sf"/>
</dbReference>
<comment type="caution">
    <text evidence="6">The sequence shown here is derived from an EMBL/GenBank/DDBJ whole genome shotgun (WGS) entry which is preliminary data.</text>
</comment>
<gene>
    <name evidence="6" type="ORF">KI387_025521</name>
</gene>
<evidence type="ECO:0000256" key="2">
    <source>
        <dbReference type="ARBA" id="ARBA00022989"/>
    </source>
</evidence>
<keyword evidence="3 5" id="KW-0472">Membrane</keyword>
<name>A0AA38FUA1_TAXCH</name>
<evidence type="ECO:0000313" key="7">
    <source>
        <dbReference type="Proteomes" id="UP000824469"/>
    </source>
</evidence>
<accession>A0AA38FUA1</accession>
<protein>
    <submittedName>
        <fullName evidence="6">Uncharacterized protein</fullName>
    </submittedName>
</protein>
<sequence length="247" mass="25932">MLEASGALQRFSIREYISSSNNNICEASDGRVVRSHGGSFSKVNAGYKRVYSDKILISSERIGRIGVQGIKSEFLQFSSGGLCRTNGISGNPLLSKYLPGNHKRTMLGNIACLSTSVRDNLATGSQQPEGSESGKLVKKGASGTSEQPGADIHILKTLAKYLWLKDNPEFRIRILVALGLLIGAKVLNVQVPFLFKLAVDGLSAAIGASNTTVAATVSNSTLLALFGTPVAVLVGYGIARGGASACN</sequence>
<keyword evidence="7" id="KW-1185">Reference proteome</keyword>
<keyword evidence="1 5" id="KW-0812">Transmembrane</keyword>
<dbReference type="EMBL" id="JAHRHJ020000006">
    <property type="protein sequence ID" value="KAH9310486.1"/>
    <property type="molecule type" value="Genomic_DNA"/>
</dbReference>
<feature type="region of interest" description="Disordered" evidence="4">
    <location>
        <begin position="121"/>
        <end position="146"/>
    </location>
</feature>